<evidence type="ECO:0000256" key="8">
    <source>
        <dbReference type="ARBA" id="ARBA00022989"/>
    </source>
</evidence>
<keyword evidence="7" id="KW-0653">Protein transport</keyword>
<dbReference type="PANTHER" id="PTHR12443">
    <property type="entry name" value="TRANSLOCATION PROTEIN SEC62"/>
    <property type="match status" value="1"/>
</dbReference>
<accession>A0A8H3XG96</accession>
<dbReference type="OrthoDB" id="200187at2759"/>
<proteinExistence type="inferred from homology"/>
<evidence type="ECO:0000256" key="2">
    <source>
        <dbReference type="ARBA" id="ARBA00010604"/>
    </source>
</evidence>
<comment type="similarity">
    <text evidence="2">Belongs to the SEC62 family.</text>
</comment>
<evidence type="ECO:0000256" key="10">
    <source>
        <dbReference type="ARBA" id="ARBA00023136"/>
    </source>
</evidence>
<gene>
    <name evidence="13" type="ORF">F8M41_001511</name>
</gene>
<dbReference type="EMBL" id="WTPW01001119">
    <property type="protein sequence ID" value="KAF0454781.1"/>
    <property type="molecule type" value="Genomic_DNA"/>
</dbReference>
<dbReference type="InterPro" id="IPR011553">
    <property type="entry name" value="Sec62_asco"/>
</dbReference>
<dbReference type="Proteomes" id="UP000439903">
    <property type="component" value="Unassembled WGS sequence"/>
</dbReference>
<evidence type="ECO:0000313" key="13">
    <source>
        <dbReference type="EMBL" id="KAF0454781.1"/>
    </source>
</evidence>
<comment type="subcellular location">
    <subcellularLocation>
        <location evidence="1">Endoplasmic reticulum membrane</location>
        <topology evidence="1">Multi-pass membrane protein</topology>
    </subcellularLocation>
</comment>
<keyword evidence="8 12" id="KW-1133">Transmembrane helix</keyword>
<evidence type="ECO:0000256" key="6">
    <source>
        <dbReference type="ARBA" id="ARBA00022824"/>
    </source>
</evidence>
<evidence type="ECO:0000256" key="1">
    <source>
        <dbReference type="ARBA" id="ARBA00004477"/>
    </source>
</evidence>
<evidence type="ECO:0000256" key="4">
    <source>
        <dbReference type="ARBA" id="ARBA00022448"/>
    </source>
</evidence>
<keyword evidence="5 12" id="KW-0812">Transmembrane</keyword>
<dbReference type="GO" id="GO:0031204">
    <property type="term" value="P:post-translational protein targeting to membrane, translocation"/>
    <property type="evidence" value="ECO:0007669"/>
    <property type="project" value="TreeGrafter"/>
</dbReference>
<comment type="caution">
    <text evidence="13">The sequence shown here is derived from an EMBL/GenBank/DDBJ whole genome shotgun (WGS) entry which is preliminary data.</text>
</comment>
<evidence type="ECO:0000256" key="12">
    <source>
        <dbReference type="SAM" id="Phobius"/>
    </source>
</evidence>
<feature type="transmembrane region" description="Helical" evidence="12">
    <location>
        <begin position="151"/>
        <end position="184"/>
    </location>
</feature>
<evidence type="ECO:0000256" key="5">
    <source>
        <dbReference type="ARBA" id="ARBA00022692"/>
    </source>
</evidence>
<keyword evidence="14" id="KW-1185">Reference proteome</keyword>
<feature type="compositionally biased region" description="Basic and acidic residues" evidence="11">
    <location>
        <begin position="214"/>
        <end position="233"/>
    </location>
</feature>
<dbReference type="GO" id="GO:0005789">
    <property type="term" value="C:endoplasmic reticulum membrane"/>
    <property type="evidence" value="ECO:0007669"/>
    <property type="project" value="UniProtKB-SubCell"/>
</dbReference>
<evidence type="ECO:0000256" key="3">
    <source>
        <dbReference type="ARBA" id="ARBA00021257"/>
    </source>
</evidence>
<feature type="region of interest" description="Disordered" evidence="11">
    <location>
        <begin position="214"/>
        <end position="249"/>
    </location>
</feature>
<evidence type="ECO:0000256" key="11">
    <source>
        <dbReference type="SAM" id="MobiDB-lite"/>
    </source>
</evidence>
<dbReference type="AlphaFoldDB" id="A0A8H3XG96"/>
<dbReference type="InterPro" id="IPR004728">
    <property type="entry name" value="Sec62"/>
</dbReference>
<feature type="compositionally biased region" description="Acidic residues" evidence="11">
    <location>
        <begin position="234"/>
        <end position="243"/>
    </location>
</feature>
<protein>
    <recommendedName>
        <fullName evidence="3">Translocation protein SEC62</fullName>
    </recommendedName>
</protein>
<keyword evidence="4" id="KW-0813">Transport</keyword>
<keyword evidence="9" id="KW-0811">Translocation</keyword>
<sequence>MEAKQAEAPPELLNVAKYLRSTSHLKTRQGILNGKRVEYFKGKTAIKALQKDSYKKLKNVPKITNEAEASRVLSEVMSHAFYLRVERSGGESGARNRPLSVTTTQQWSDDQYYAWFYEGSQLMNYLGGLGLIGIVFAAVLFPLWPPILRDIVWYISVAILCLFGVFMILAVVRLVLFIITMIIVPPGIWLFPNLFADVGPIESFIPLWGWEPKKKEEEEEDKGREDRDLRTTVEDGDDEEIYDDEKKDN</sequence>
<evidence type="ECO:0000256" key="9">
    <source>
        <dbReference type="ARBA" id="ARBA00023010"/>
    </source>
</evidence>
<keyword evidence="10 12" id="KW-0472">Membrane</keyword>
<keyword evidence="6" id="KW-0256">Endoplasmic reticulum</keyword>
<organism evidence="13 14">
    <name type="scientific">Gigaspora margarita</name>
    <dbReference type="NCBI Taxonomy" id="4874"/>
    <lineage>
        <taxon>Eukaryota</taxon>
        <taxon>Fungi</taxon>
        <taxon>Fungi incertae sedis</taxon>
        <taxon>Mucoromycota</taxon>
        <taxon>Glomeromycotina</taxon>
        <taxon>Glomeromycetes</taxon>
        <taxon>Diversisporales</taxon>
        <taxon>Gigasporaceae</taxon>
        <taxon>Gigaspora</taxon>
    </lineage>
</organism>
<feature type="transmembrane region" description="Helical" evidence="12">
    <location>
        <begin position="125"/>
        <end position="145"/>
    </location>
</feature>
<dbReference type="Pfam" id="PF03839">
    <property type="entry name" value="Sec62"/>
    <property type="match status" value="1"/>
</dbReference>
<name>A0A8H3XG96_GIGMA</name>
<dbReference type="NCBIfam" id="TIGR00869">
    <property type="entry name" value="sec62"/>
    <property type="match status" value="1"/>
</dbReference>
<dbReference type="PANTHER" id="PTHR12443:SF9">
    <property type="entry name" value="TRANSLOCATION PROTEIN SEC62"/>
    <property type="match status" value="1"/>
</dbReference>
<reference evidence="13 14" key="1">
    <citation type="journal article" date="2019" name="Environ. Microbiol.">
        <title>At the nexus of three kingdoms: the genome of the mycorrhizal fungus Gigaspora margarita provides insights into plant, endobacterial and fungal interactions.</title>
        <authorList>
            <person name="Venice F."/>
            <person name="Ghignone S."/>
            <person name="Salvioli di Fossalunga A."/>
            <person name="Amselem J."/>
            <person name="Novero M."/>
            <person name="Xianan X."/>
            <person name="Sedzielewska Toro K."/>
            <person name="Morin E."/>
            <person name="Lipzen A."/>
            <person name="Grigoriev I.V."/>
            <person name="Henrissat B."/>
            <person name="Martin F.M."/>
            <person name="Bonfante P."/>
        </authorList>
    </citation>
    <scope>NUCLEOTIDE SEQUENCE [LARGE SCALE GENOMIC DNA]</scope>
    <source>
        <strain evidence="13 14">BEG34</strain>
    </source>
</reference>
<evidence type="ECO:0000256" key="7">
    <source>
        <dbReference type="ARBA" id="ARBA00022927"/>
    </source>
</evidence>
<evidence type="ECO:0000313" key="14">
    <source>
        <dbReference type="Proteomes" id="UP000439903"/>
    </source>
</evidence>